<comment type="catalytic activity">
    <reaction evidence="1">
        <text>Hydrolysis of terminal non-reducing alpha-L-arabinofuranoside residues in alpha-L-arabinosides.</text>
        <dbReference type="EC" id="3.2.1.55"/>
    </reaction>
</comment>
<evidence type="ECO:0000313" key="10">
    <source>
        <dbReference type="Proteomes" id="UP001595685"/>
    </source>
</evidence>
<protein>
    <recommendedName>
        <fullName evidence="4">non-reducing end alpha-L-arabinofuranosidase</fullName>
        <ecNumber evidence="4">3.2.1.55</ecNumber>
    </recommendedName>
</protein>
<gene>
    <name evidence="9" type="ORF">ACFOLH_10635</name>
</gene>
<comment type="subunit">
    <text evidence="3">Homohexamer; trimer of dimers.</text>
</comment>
<evidence type="ECO:0000256" key="2">
    <source>
        <dbReference type="ARBA" id="ARBA00007186"/>
    </source>
</evidence>
<dbReference type="EC" id="3.2.1.55" evidence="4"/>
<dbReference type="InterPro" id="IPR010720">
    <property type="entry name" value="Alpha-L-AF_C"/>
</dbReference>
<feature type="domain" description="Alpha-L-arabinofuranosidase C-terminal" evidence="8">
    <location>
        <begin position="291"/>
        <end position="495"/>
    </location>
</feature>
<sequence>MQHARVSIDPAFVVAPVDRRVFGSFVEHMGRCVYTGIFEPGHPTADEDGLRGDVLDLVRELGVTTVRYPGGNFVSGYRWEDGVGPVEDRPTRLDPAWRTIETNAFGLDEFMGWARKAGIEPMMAMNLGTRGMQEAIDLLEYANHPSGTALSDARVAHGATEPHGIRMWCLGNEMDGPWQLGQKTAEEYGRLAAQTALAMRQFDADLQLVACGSSSRTMPTFGAWEATVLEHTYDVVDYISAHAYYQLHGDDYASFLACSVDMDRFVDQVVATADHVGARLQSDKKIDVSFDEWNVWYLEELKAGQGGLPEDWVEAPRTSEEAYTVVDAVVVGSLLITLLRHADRVTAASQAQLVNTISSIRTEPGGPAWRQSIFHPFAQTARHARGTVLDLRVDAPTLSTPVYGDVPLLDAVATHDAETGRVAVFVVNRHPSEPLSFSTALRGFGGGTLVEALVIADEDYAAANTQDDPDRVVPHEHPGARVDDGTLLAELPAASWSMFVLEVPTA</sequence>
<evidence type="ECO:0000256" key="7">
    <source>
        <dbReference type="ARBA" id="ARBA00023295"/>
    </source>
</evidence>
<dbReference type="SMART" id="SM00813">
    <property type="entry name" value="Alpha-L-AF_C"/>
    <property type="match status" value="1"/>
</dbReference>
<keyword evidence="6" id="KW-0119">Carbohydrate metabolism</keyword>
<keyword evidence="7" id="KW-0326">Glycosidase</keyword>
<reference evidence="10" key="1">
    <citation type="journal article" date="2019" name="Int. J. Syst. Evol. Microbiol.">
        <title>The Global Catalogue of Microorganisms (GCM) 10K type strain sequencing project: providing services to taxonomists for standard genome sequencing and annotation.</title>
        <authorList>
            <consortium name="The Broad Institute Genomics Platform"/>
            <consortium name="The Broad Institute Genome Sequencing Center for Infectious Disease"/>
            <person name="Wu L."/>
            <person name="Ma J."/>
        </authorList>
    </citation>
    <scope>NUCLEOTIDE SEQUENCE [LARGE SCALE GENOMIC DNA]</scope>
    <source>
        <strain evidence="10">NCAIM B.02333</strain>
    </source>
</reference>
<keyword evidence="5" id="KW-0378">Hydrolase</keyword>
<evidence type="ECO:0000256" key="6">
    <source>
        <dbReference type="ARBA" id="ARBA00023277"/>
    </source>
</evidence>
<dbReference type="EMBL" id="JBHRWW010000006">
    <property type="protein sequence ID" value="MFC3688798.1"/>
    <property type="molecule type" value="Genomic_DNA"/>
</dbReference>
<evidence type="ECO:0000256" key="3">
    <source>
        <dbReference type="ARBA" id="ARBA00011165"/>
    </source>
</evidence>
<dbReference type="Gene3D" id="3.20.20.80">
    <property type="entry name" value="Glycosidases"/>
    <property type="match status" value="1"/>
</dbReference>
<dbReference type="InterPro" id="IPR055235">
    <property type="entry name" value="ASD1_cat"/>
</dbReference>
<proteinExistence type="inferred from homology"/>
<dbReference type="Gene3D" id="2.60.40.1180">
    <property type="entry name" value="Golgi alpha-mannosidase II"/>
    <property type="match status" value="1"/>
</dbReference>
<comment type="similarity">
    <text evidence="2">Belongs to the glycosyl hydrolase 51 family.</text>
</comment>
<keyword evidence="10" id="KW-1185">Reference proteome</keyword>
<dbReference type="SUPFAM" id="SSF51011">
    <property type="entry name" value="Glycosyl hydrolase domain"/>
    <property type="match status" value="1"/>
</dbReference>
<evidence type="ECO:0000259" key="8">
    <source>
        <dbReference type="SMART" id="SM00813"/>
    </source>
</evidence>
<dbReference type="PANTHER" id="PTHR43576:SF3">
    <property type="entry name" value="ALPHA-L-ARABINOFURANOSIDASE C"/>
    <property type="match status" value="1"/>
</dbReference>
<evidence type="ECO:0000256" key="1">
    <source>
        <dbReference type="ARBA" id="ARBA00001462"/>
    </source>
</evidence>
<dbReference type="RefSeq" id="WP_340287876.1">
    <property type="nucleotide sequence ID" value="NZ_JBBEOI010000001.1"/>
</dbReference>
<comment type="caution">
    <text evidence="9">The sequence shown here is derived from an EMBL/GenBank/DDBJ whole genome shotgun (WGS) entry which is preliminary data.</text>
</comment>
<dbReference type="PANTHER" id="PTHR43576">
    <property type="entry name" value="ALPHA-L-ARABINOFURANOSIDASE C-RELATED"/>
    <property type="match status" value="1"/>
</dbReference>
<evidence type="ECO:0000256" key="4">
    <source>
        <dbReference type="ARBA" id="ARBA00012670"/>
    </source>
</evidence>
<evidence type="ECO:0000256" key="5">
    <source>
        <dbReference type="ARBA" id="ARBA00022801"/>
    </source>
</evidence>
<name>A0ABV7WJQ7_9MICO</name>
<dbReference type="InterPro" id="IPR017853">
    <property type="entry name" value="GH"/>
</dbReference>
<dbReference type="Pfam" id="PF22848">
    <property type="entry name" value="ASD1_dom"/>
    <property type="match status" value="1"/>
</dbReference>
<evidence type="ECO:0000313" key="9">
    <source>
        <dbReference type="EMBL" id="MFC3688798.1"/>
    </source>
</evidence>
<dbReference type="InterPro" id="IPR013780">
    <property type="entry name" value="Glyco_hydro_b"/>
</dbReference>
<dbReference type="Pfam" id="PF06964">
    <property type="entry name" value="Alpha-L-AF_C"/>
    <property type="match status" value="1"/>
</dbReference>
<organism evidence="9 10">
    <name type="scientific">Aquipuribacter hungaricus</name>
    <dbReference type="NCBI Taxonomy" id="545624"/>
    <lineage>
        <taxon>Bacteria</taxon>
        <taxon>Bacillati</taxon>
        <taxon>Actinomycetota</taxon>
        <taxon>Actinomycetes</taxon>
        <taxon>Micrococcales</taxon>
        <taxon>Intrasporangiaceae</taxon>
        <taxon>Aquipuribacter</taxon>
    </lineage>
</organism>
<dbReference type="SUPFAM" id="SSF51445">
    <property type="entry name" value="(Trans)glycosidases"/>
    <property type="match status" value="1"/>
</dbReference>
<accession>A0ABV7WJQ7</accession>
<dbReference type="Proteomes" id="UP001595685">
    <property type="component" value="Unassembled WGS sequence"/>
</dbReference>